<reference evidence="1" key="2">
    <citation type="submission" date="2023-07" db="EMBL/GenBank/DDBJ databases">
        <authorList>
            <person name="Bai X.-H."/>
            <person name="Wang H.-H."/>
            <person name="Wang J."/>
            <person name="Ma M.-Y."/>
            <person name="Hu H.-H."/>
            <person name="Song Z.-L."/>
            <person name="Ma H.-G."/>
            <person name="Fan Y."/>
            <person name="Du C.-Y."/>
            <person name="Xu J.-C."/>
        </authorList>
    </citation>
    <scope>NUCLEOTIDE SEQUENCE</scope>
    <source>
        <strain evidence="1">CZ1</strain>
    </source>
</reference>
<accession>A0AA96WU23</accession>
<dbReference type="EMBL" id="CP130144">
    <property type="protein sequence ID" value="WNZ45213.1"/>
    <property type="molecule type" value="Genomic_DNA"/>
</dbReference>
<sequence length="121" mass="14197">MEFQEVVKATQQSRIFKIKQPRFWVLCHLYLPDEVAEHLSAIEVSKVRGQYLLGFNFKPEKGEYFPYCGHIWRVKNNPIQFPARYKTKGRKDPPFVMAEYVTTCDSESEIFTAMLDLSINS</sequence>
<protein>
    <submittedName>
        <fullName evidence="1">Uncharacterized protein</fullName>
    </submittedName>
</protein>
<gene>
    <name evidence="1" type="ORF">Q2T42_25840</name>
</gene>
<evidence type="ECO:0000313" key="1">
    <source>
        <dbReference type="EMBL" id="WNZ45213.1"/>
    </source>
</evidence>
<name>A0AA96WU23_LEPBY</name>
<dbReference type="AlphaFoldDB" id="A0AA96WU23"/>
<dbReference type="RefSeq" id="WP_287455467.1">
    <property type="nucleotide sequence ID" value="NZ_CP130144.1"/>
</dbReference>
<reference evidence="1" key="1">
    <citation type="journal article" date="2023" name="Plants (Basel)">
        <title>Genomic Analysis of Leptolyngbya boryana CZ1 Reveals Efficient Carbon Fixation Modules.</title>
        <authorList>
            <person name="Bai X."/>
            <person name="Wang H."/>
            <person name="Cheng W."/>
            <person name="Wang J."/>
            <person name="Ma M."/>
            <person name="Hu H."/>
            <person name="Song Z."/>
            <person name="Ma H."/>
            <person name="Fan Y."/>
            <person name="Du C."/>
            <person name="Xu J."/>
        </authorList>
    </citation>
    <scope>NUCLEOTIDE SEQUENCE</scope>
    <source>
        <strain evidence="1">CZ1</strain>
    </source>
</reference>
<proteinExistence type="predicted"/>
<organism evidence="1">
    <name type="scientific">Leptolyngbya boryana CZ1</name>
    <dbReference type="NCBI Taxonomy" id="3060204"/>
    <lineage>
        <taxon>Bacteria</taxon>
        <taxon>Bacillati</taxon>
        <taxon>Cyanobacteriota</taxon>
        <taxon>Cyanophyceae</taxon>
        <taxon>Leptolyngbyales</taxon>
        <taxon>Leptolyngbyaceae</taxon>
        <taxon>Leptolyngbya group</taxon>
        <taxon>Leptolyngbya</taxon>
    </lineage>
</organism>